<dbReference type="Pfam" id="PF04466">
    <property type="entry name" value="Terminase_3"/>
    <property type="match status" value="1"/>
</dbReference>
<evidence type="ECO:0000313" key="2">
    <source>
        <dbReference type="EMBL" id="QLG89831.1"/>
    </source>
</evidence>
<dbReference type="NCBIfam" id="TIGR01547">
    <property type="entry name" value="phage_term_2"/>
    <property type="match status" value="1"/>
</dbReference>
<dbReference type="InterPro" id="IPR052380">
    <property type="entry name" value="Viral_DNA_packaging_terminase"/>
</dbReference>
<dbReference type="InterPro" id="IPR027417">
    <property type="entry name" value="P-loop_NTPase"/>
</dbReference>
<feature type="domain" description="Phage terminase large subunit N-terminal" evidence="1">
    <location>
        <begin position="17"/>
        <end position="206"/>
    </location>
</feature>
<reference evidence="2 3" key="1">
    <citation type="submission" date="2020-07" db="EMBL/GenBank/DDBJ databases">
        <title>Complete genome sequence of Chitinibacter sp. 2T18.</title>
        <authorList>
            <person name="Bae J.-W."/>
            <person name="Choi J.-W."/>
        </authorList>
    </citation>
    <scope>NUCLEOTIDE SEQUENCE [LARGE SCALE GENOMIC DNA]</scope>
    <source>
        <strain evidence="2 3">2T18</strain>
    </source>
</reference>
<dbReference type="InterPro" id="IPR006437">
    <property type="entry name" value="Phage_terminase_lsu"/>
</dbReference>
<dbReference type="AlphaFoldDB" id="A0A7H9BP52"/>
<evidence type="ECO:0000259" key="1">
    <source>
        <dbReference type="Pfam" id="PF04466"/>
    </source>
</evidence>
<protein>
    <submittedName>
        <fullName evidence="2">PBSX family phage terminase large subunit</fullName>
    </submittedName>
</protein>
<dbReference type="Gene3D" id="3.40.50.300">
    <property type="entry name" value="P-loop containing nucleotide triphosphate hydrolases"/>
    <property type="match status" value="1"/>
</dbReference>
<keyword evidence="3" id="KW-1185">Reference proteome</keyword>
<dbReference type="Gene3D" id="3.30.420.280">
    <property type="match status" value="1"/>
</dbReference>
<name>A0A7H9BP52_9NEIS</name>
<sequence length="415" mass="46741">MNAPFPAKLRGLFSPCRYKVAHGGRGSAKSWSFARALLIQAAQSPLRILCAREVQKSIKDSVHKLLGDQIQSLGLGQFFTITDTSIKGANGTEFAFAGLASHTVESIKSFEGVDIVWVEEAQTVSKKSWDTLTPTIRKPGSEIWVSFNPDLDTDPTYQRFVLNPPPGAWVVQINYNDNPWFPEELEKERVHCQFSDPKSYPNIWEGKCKSVVDGAIYADEVGNLIEQGRHRDVPYDPMLKSHVIVDLGWNDAMSIGVVQKVASELRVIRYIEDSHRTLDSYSAELRNMNLNWGTMYLPHDGAHKDFKTGMSSQQIMQNMGWTVQITPSMSIEDGIRLARMALPRTYIDRQASRLVECLKRYRRGIPQTTNEPGAPLHDEFSHGADMFRYLAINAESFSNDEWGGTLRYPSMGSYA</sequence>
<evidence type="ECO:0000313" key="3">
    <source>
        <dbReference type="Proteomes" id="UP000509597"/>
    </source>
</evidence>
<organism evidence="2 3">
    <name type="scientific">Chitinibacter bivalviorum</name>
    <dbReference type="NCBI Taxonomy" id="2739434"/>
    <lineage>
        <taxon>Bacteria</taxon>
        <taxon>Pseudomonadati</taxon>
        <taxon>Pseudomonadota</taxon>
        <taxon>Betaproteobacteria</taxon>
        <taxon>Neisseriales</taxon>
        <taxon>Chitinibacteraceae</taxon>
        <taxon>Chitinibacter</taxon>
    </lineage>
</organism>
<dbReference type="Proteomes" id="UP000509597">
    <property type="component" value="Chromosome"/>
</dbReference>
<accession>A0A7H9BP52</accession>
<dbReference type="PANTHER" id="PTHR39184:SF1">
    <property type="entry name" value="PBSX PHAGE TERMINASE LARGE SUBUNIT"/>
    <property type="match status" value="1"/>
</dbReference>
<dbReference type="EMBL" id="CP058627">
    <property type="protein sequence ID" value="QLG89831.1"/>
    <property type="molecule type" value="Genomic_DNA"/>
</dbReference>
<dbReference type="InterPro" id="IPR035412">
    <property type="entry name" value="Terminase_L_N"/>
</dbReference>
<gene>
    <name evidence="2" type="ORF">HQ393_04955</name>
</gene>
<dbReference type="PANTHER" id="PTHR39184">
    <property type="match status" value="1"/>
</dbReference>
<dbReference type="KEGG" id="chiz:HQ393_04955"/>
<proteinExistence type="predicted"/>